<dbReference type="EMBL" id="JAIWYP010000002">
    <property type="protein sequence ID" value="KAH3863684.1"/>
    <property type="molecule type" value="Genomic_DNA"/>
</dbReference>
<reference evidence="3" key="1">
    <citation type="journal article" date="2019" name="bioRxiv">
        <title>The Genome of the Zebra Mussel, Dreissena polymorpha: A Resource for Invasive Species Research.</title>
        <authorList>
            <person name="McCartney M.A."/>
            <person name="Auch B."/>
            <person name="Kono T."/>
            <person name="Mallez S."/>
            <person name="Zhang Y."/>
            <person name="Obille A."/>
            <person name="Becker A."/>
            <person name="Abrahante J.E."/>
            <person name="Garbe J."/>
            <person name="Badalamenti J.P."/>
            <person name="Herman A."/>
            <person name="Mangelson H."/>
            <person name="Liachko I."/>
            <person name="Sullivan S."/>
            <person name="Sone E.D."/>
            <person name="Koren S."/>
            <person name="Silverstein K.A.T."/>
            <person name="Beckman K.B."/>
            <person name="Gohl D.M."/>
        </authorList>
    </citation>
    <scope>NUCLEOTIDE SEQUENCE</scope>
    <source>
        <strain evidence="3">Duluth1</strain>
        <tissue evidence="3">Whole animal</tissue>
    </source>
</reference>
<evidence type="ECO:0000313" key="3">
    <source>
        <dbReference type="EMBL" id="KAH3863684.1"/>
    </source>
</evidence>
<dbReference type="GO" id="GO:0020037">
    <property type="term" value="F:heme binding"/>
    <property type="evidence" value="ECO:0007669"/>
    <property type="project" value="TreeGrafter"/>
</dbReference>
<comment type="caution">
    <text evidence="3">The sequence shown here is derived from an EMBL/GenBank/DDBJ whole genome shotgun (WGS) entry which is preliminary data.</text>
</comment>
<dbReference type="InterPro" id="IPR006917">
    <property type="entry name" value="SOUL_heme-bd"/>
</dbReference>
<dbReference type="SUPFAM" id="SSF55136">
    <property type="entry name" value="Probable bacterial effector-binding domain"/>
    <property type="match status" value="1"/>
</dbReference>
<evidence type="ECO:0000256" key="1">
    <source>
        <dbReference type="ARBA" id="ARBA00009817"/>
    </source>
</evidence>
<keyword evidence="2" id="KW-0472">Membrane</keyword>
<evidence type="ECO:0000313" key="4">
    <source>
        <dbReference type="Proteomes" id="UP000828390"/>
    </source>
</evidence>
<dbReference type="Pfam" id="PF04832">
    <property type="entry name" value="SOUL"/>
    <property type="match status" value="1"/>
</dbReference>
<reference evidence="3" key="2">
    <citation type="submission" date="2020-11" db="EMBL/GenBank/DDBJ databases">
        <authorList>
            <person name="McCartney M.A."/>
            <person name="Auch B."/>
            <person name="Kono T."/>
            <person name="Mallez S."/>
            <person name="Becker A."/>
            <person name="Gohl D.M."/>
            <person name="Silverstein K.A.T."/>
            <person name="Koren S."/>
            <person name="Bechman K.B."/>
            <person name="Herman A."/>
            <person name="Abrahante J.E."/>
            <person name="Garbe J."/>
        </authorList>
    </citation>
    <scope>NUCLEOTIDE SEQUENCE</scope>
    <source>
        <strain evidence="3">Duluth1</strain>
        <tissue evidence="3">Whole animal</tissue>
    </source>
</reference>
<dbReference type="AlphaFoldDB" id="A0A9D4RCY6"/>
<evidence type="ECO:0000256" key="2">
    <source>
        <dbReference type="SAM" id="Phobius"/>
    </source>
</evidence>
<dbReference type="PANTHER" id="PTHR11220:SF1">
    <property type="entry name" value="HEME-BINDING PROTEIN 2"/>
    <property type="match status" value="1"/>
</dbReference>
<gene>
    <name evidence="3" type="ORF">DPMN_026674</name>
</gene>
<keyword evidence="2" id="KW-1133">Transmembrane helix</keyword>
<dbReference type="Proteomes" id="UP000828390">
    <property type="component" value="Unassembled WGS sequence"/>
</dbReference>
<feature type="transmembrane region" description="Helical" evidence="2">
    <location>
        <begin position="138"/>
        <end position="158"/>
    </location>
</feature>
<dbReference type="Gene3D" id="3.20.80.10">
    <property type="entry name" value="Regulatory factor, effector binding domain"/>
    <property type="match status" value="1"/>
</dbReference>
<dbReference type="InterPro" id="IPR011256">
    <property type="entry name" value="Reg_factor_effector_dom_sf"/>
</dbReference>
<keyword evidence="4" id="KW-1185">Reference proteome</keyword>
<proteinExistence type="inferred from homology"/>
<name>A0A9D4RCY6_DREPO</name>
<organism evidence="3 4">
    <name type="scientific">Dreissena polymorpha</name>
    <name type="common">Zebra mussel</name>
    <name type="synonym">Mytilus polymorpha</name>
    <dbReference type="NCBI Taxonomy" id="45954"/>
    <lineage>
        <taxon>Eukaryota</taxon>
        <taxon>Metazoa</taxon>
        <taxon>Spiralia</taxon>
        <taxon>Lophotrochozoa</taxon>
        <taxon>Mollusca</taxon>
        <taxon>Bivalvia</taxon>
        <taxon>Autobranchia</taxon>
        <taxon>Heteroconchia</taxon>
        <taxon>Euheterodonta</taxon>
        <taxon>Imparidentia</taxon>
        <taxon>Neoheterodontei</taxon>
        <taxon>Myida</taxon>
        <taxon>Dreissenoidea</taxon>
        <taxon>Dreissenidae</taxon>
        <taxon>Dreissena</taxon>
    </lineage>
</organism>
<comment type="similarity">
    <text evidence="1">Belongs to the HEBP family.</text>
</comment>
<sequence>MKPPILTRISAEGGEDFQRKFVVCTHLPLGDVNGHPEPTSDHVYIEHMPEMTVYVSTFQGIGSEEKWTYETRRLAETLRNEHNVRMDFYVTATYISPFQIVSDRHEIWFVKFDPKHRLAIKNKTPELRYGSQKLEVPAMFSWALGLLLTYISILISVVKTTFNVSVFVKNNWNDIKERVVVVAKTLQDNVIVGAISRSGVAVIASLWKLTTAVVTGVSDSANDIDQSPTPPTFCRSANQISIFHTPLSNAYPAAILSDKQSVLYIWNERNFLEFTQILYQMHDHYCSIIIQNCRCYTYFIKGYYFIFFS</sequence>
<accession>A0A9D4RCY6</accession>
<protein>
    <submittedName>
        <fullName evidence="3">Uncharacterized protein</fullName>
    </submittedName>
</protein>
<keyword evidence="2" id="KW-0812">Transmembrane</keyword>
<dbReference type="PANTHER" id="PTHR11220">
    <property type="entry name" value="HEME-BINDING PROTEIN-RELATED"/>
    <property type="match status" value="1"/>
</dbReference>